<dbReference type="Proteomes" id="UP000054230">
    <property type="component" value="Unassembled WGS sequence"/>
</dbReference>
<accession>A0A0V8CY44</accession>
<sequence>MKLYEAIKDLADSEWLDISEVKRDEPFHIGRITKELLKGEILEREVIKHLSAVDSSERGYNIYHFYVEARKKEIYKFD</sequence>
<organism evidence="1 2">
    <name type="scientific">Lactococcus lactis subsp. lactis</name>
    <name type="common">Streptococcus lactis</name>
    <dbReference type="NCBI Taxonomy" id="1360"/>
    <lineage>
        <taxon>Bacteria</taxon>
        <taxon>Bacillati</taxon>
        <taxon>Bacillota</taxon>
        <taxon>Bacilli</taxon>
        <taxon>Lactobacillales</taxon>
        <taxon>Streptococcaceae</taxon>
        <taxon>Lactococcus</taxon>
    </lineage>
</organism>
<dbReference type="EMBL" id="LKLP01000116">
    <property type="protein sequence ID" value="KSU05977.1"/>
    <property type="molecule type" value="Genomic_DNA"/>
</dbReference>
<gene>
    <name evidence="1" type="ORF">LMG8520_2286</name>
</gene>
<protein>
    <submittedName>
        <fullName evidence="1">Uncharacterized protein</fullName>
    </submittedName>
</protein>
<evidence type="ECO:0000313" key="1">
    <source>
        <dbReference type="EMBL" id="KSU05977.1"/>
    </source>
</evidence>
<dbReference type="RefSeq" id="WP_058210400.1">
    <property type="nucleotide sequence ID" value="NZ_LKLP01000116.1"/>
</dbReference>
<reference evidence="2" key="1">
    <citation type="submission" date="2015-10" db="EMBL/GenBank/DDBJ databases">
        <title>Draft Genome Sequences of 11 Lactococcus lactis subspecies cremoris strains.</title>
        <authorList>
            <person name="Wels M."/>
            <person name="Backus L."/>
            <person name="Boekhorst J."/>
            <person name="Dijkstra A."/>
            <person name="Beerthuizen M."/>
            <person name="Kelly W."/>
            <person name="Siezen R."/>
            <person name="Bachmann H."/>
            <person name="Van Hijum S."/>
        </authorList>
    </citation>
    <scope>NUCLEOTIDE SEQUENCE [LARGE SCALE GENOMIC DNA]</scope>
    <source>
        <strain evidence="2">LMG8520</strain>
    </source>
</reference>
<comment type="caution">
    <text evidence="1">The sequence shown here is derived from an EMBL/GenBank/DDBJ whole genome shotgun (WGS) entry which is preliminary data.</text>
</comment>
<name>A0A0V8CY44_LACLL</name>
<evidence type="ECO:0000313" key="2">
    <source>
        <dbReference type="Proteomes" id="UP000054230"/>
    </source>
</evidence>
<proteinExistence type="predicted"/>
<dbReference type="AlphaFoldDB" id="A0A0V8CY44"/>
<dbReference type="PATRIC" id="fig|1360.106.peg.1381"/>